<dbReference type="PANTHER" id="PTHR12289:SF41">
    <property type="entry name" value="FAILED AXON CONNECTIONS-RELATED"/>
    <property type="match status" value="1"/>
</dbReference>
<dbReference type="OrthoDB" id="5835136at2759"/>
<gene>
    <name evidence="8" type="ORF">Amon01_000422100</name>
</gene>
<keyword evidence="2" id="KW-0813">Transport</keyword>
<dbReference type="AlphaFoldDB" id="A0A9W7DGI7"/>
<evidence type="ECO:0000256" key="5">
    <source>
        <dbReference type="ARBA" id="ARBA00023128"/>
    </source>
</evidence>
<keyword evidence="9" id="KW-1185">Reference proteome</keyword>
<dbReference type="InterPro" id="IPR050931">
    <property type="entry name" value="Mito_Protein_Transport_Metaxin"/>
</dbReference>
<evidence type="ECO:0000313" key="9">
    <source>
        <dbReference type="Proteomes" id="UP001165063"/>
    </source>
</evidence>
<proteinExistence type="predicted"/>
<evidence type="ECO:0000256" key="2">
    <source>
        <dbReference type="ARBA" id="ARBA00022448"/>
    </source>
</evidence>
<name>A0A9W7DGI7_AMBMO</name>
<feature type="domain" description="Mitochondrial outer membrane transport complex Sam37/metaxin N-terminal" evidence="7">
    <location>
        <begin position="29"/>
        <end position="149"/>
    </location>
</feature>
<sequence>MITQVTPVTVREIYLWGDGNKVAPFDTGSVAVLAFVTLYNLLDRVNINVNSNCFVSSTGKLPALLTPSDTQKHGFKAIQYHLFDHSAKTLTTESRFLNEGFLEFVDEKFQVITNYNYFLEKENYEKYSRGVFQKLLPFPLQYSPPLAFRSHALQICDLVGIGAGDAFNEEDMEELKELNEKEKRLRDTPILNKTQGSQVKISLSQVLAKKNILTNMKVLGLLEELIDTYIQLKAESTSQYLFNSETYTTSEILFFSHLYANTADCLANPFIKNYLKQKYPELLRLTARFARNSGIEKDQQKDSTKVTLLGAVRDNIKSYV</sequence>
<dbReference type="InterPro" id="IPR019564">
    <property type="entry name" value="Sam37/metaxin_N"/>
</dbReference>
<dbReference type="GO" id="GO:0007005">
    <property type="term" value="P:mitochondrion organization"/>
    <property type="evidence" value="ECO:0007669"/>
    <property type="project" value="TreeGrafter"/>
</dbReference>
<protein>
    <submittedName>
        <fullName evidence="8">Unnamed protein product</fullName>
    </submittedName>
</protein>
<evidence type="ECO:0000313" key="8">
    <source>
        <dbReference type="EMBL" id="GMG33003.1"/>
    </source>
</evidence>
<comment type="caution">
    <text evidence="8">The sequence shown here is derived from an EMBL/GenBank/DDBJ whole genome shotgun (WGS) entry which is preliminary data.</text>
</comment>
<dbReference type="PANTHER" id="PTHR12289">
    <property type="entry name" value="METAXIN RELATED"/>
    <property type="match status" value="1"/>
</dbReference>
<evidence type="ECO:0000259" key="7">
    <source>
        <dbReference type="Pfam" id="PF10568"/>
    </source>
</evidence>
<evidence type="ECO:0000256" key="4">
    <source>
        <dbReference type="ARBA" id="ARBA00022927"/>
    </source>
</evidence>
<keyword evidence="3" id="KW-1000">Mitochondrion outer membrane</keyword>
<keyword evidence="5" id="KW-0496">Mitochondrion</keyword>
<dbReference type="Proteomes" id="UP001165063">
    <property type="component" value="Unassembled WGS sequence"/>
</dbReference>
<reference evidence="8" key="1">
    <citation type="submission" date="2023-04" db="EMBL/GenBank/DDBJ databases">
        <title>Ambrosiozyma monospora NBRC 1965.</title>
        <authorList>
            <person name="Ichikawa N."/>
            <person name="Sato H."/>
            <person name="Tonouchi N."/>
        </authorList>
    </citation>
    <scope>NUCLEOTIDE SEQUENCE</scope>
    <source>
        <strain evidence="8">NBRC 1965</strain>
    </source>
</reference>
<keyword evidence="6" id="KW-0472">Membrane</keyword>
<organism evidence="8 9">
    <name type="scientific">Ambrosiozyma monospora</name>
    <name type="common">Yeast</name>
    <name type="synonym">Endomycopsis monosporus</name>
    <dbReference type="NCBI Taxonomy" id="43982"/>
    <lineage>
        <taxon>Eukaryota</taxon>
        <taxon>Fungi</taxon>
        <taxon>Dikarya</taxon>
        <taxon>Ascomycota</taxon>
        <taxon>Saccharomycotina</taxon>
        <taxon>Pichiomycetes</taxon>
        <taxon>Pichiales</taxon>
        <taxon>Pichiaceae</taxon>
        <taxon>Ambrosiozyma</taxon>
    </lineage>
</organism>
<evidence type="ECO:0000256" key="3">
    <source>
        <dbReference type="ARBA" id="ARBA00022787"/>
    </source>
</evidence>
<dbReference type="GO" id="GO:0015031">
    <property type="term" value="P:protein transport"/>
    <property type="evidence" value="ECO:0007669"/>
    <property type="project" value="UniProtKB-KW"/>
</dbReference>
<dbReference type="EMBL" id="BSXU01001976">
    <property type="protein sequence ID" value="GMG33003.1"/>
    <property type="molecule type" value="Genomic_DNA"/>
</dbReference>
<evidence type="ECO:0000256" key="1">
    <source>
        <dbReference type="ARBA" id="ARBA00004294"/>
    </source>
</evidence>
<dbReference type="Pfam" id="PF10568">
    <property type="entry name" value="Tom37"/>
    <property type="match status" value="1"/>
</dbReference>
<dbReference type="GO" id="GO:0001401">
    <property type="term" value="C:SAM complex"/>
    <property type="evidence" value="ECO:0007669"/>
    <property type="project" value="InterPro"/>
</dbReference>
<accession>A0A9W7DGI7</accession>
<comment type="subcellular location">
    <subcellularLocation>
        <location evidence="1">Mitochondrion outer membrane</location>
    </subcellularLocation>
</comment>
<keyword evidence="4" id="KW-0653">Protein transport</keyword>
<evidence type="ECO:0000256" key="6">
    <source>
        <dbReference type="ARBA" id="ARBA00023136"/>
    </source>
</evidence>